<feature type="transmembrane region" description="Helical" evidence="1">
    <location>
        <begin position="100"/>
        <end position="123"/>
    </location>
</feature>
<name>A0A917ZT83_9ACTN</name>
<evidence type="ECO:0000313" key="3">
    <source>
        <dbReference type="Proteomes" id="UP000641932"/>
    </source>
</evidence>
<organism evidence="2 3">
    <name type="scientific">Wenjunlia tyrosinilytica</name>
    <dbReference type="NCBI Taxonomy" id="1544741"/>
    <lineage>
        <taxon>Bacteria</taxon>
        <taxon>Bacillati</taxon>
        <taxon>Actinomycetota</taxon>
        <taxon>Actinomycetes</taxon>
        <taxon>Kitasatosporales</taxon>
        <taxon>Streptomycetaceae</taxon>
        <taxon>Wenjunlia</taxon>
    </lineage>
</organism>
<feature type="transmembrane region" description="Helical" evidence="1">
    <location>
        <begin position="12"/>
        <end position="29"/>
    </location>
</feature>
<reference evidence="2" key="2">
    <citation type="submission" date="2020-09" db="EMBL/GenBank/DDBJ databases">
        <authorList>
            <person name="Sun Q."/>
            <person name="Zhou Y."/>
        </authorList>
    </citation>
    <scope>NUCLEOTIDE SEQUENCE</scope>
    <source>
        <strain evidence="2">CGMCC 4.7201</strain>
    </source>
</reference>
<feature type="transmembrane region" description="Helical" evidence="1">
    <location>
        <begin position="73"/>
        <end position="94"/>
    </location>
</feature>
<dbReference type="Proteomes" id="UP000641932">
    <property type="component" value="Unassembled WGS sequence"/>
</dbReference>
<evidence type="ECO:0000313" key="2">
    <source>
        <dbReference type="EMBL" id="GGO90303.1"/>
    </source>
</evidence>
<dbReference type="AlphaFoldDB" id="A0A917ZT83"/>
<comment type="caution">
    <text evidence="2">The sequence shown here is derived from an EMBL/GenBank/DDBJ whole genome shotgun (WGS) entry which is preliminary data.</text>
</comment>
<reference evidence="2" key="1">
    <citation type="journal article" date="2014" name="Int. J. Syst. Evol. Microbiol.">
        <title>Complete genome sequence of Corynebacterium casei LMG S-19264T (=DSM 44701T), isolated from a smear-ripened cheese.</title>
        <authorList>
            <consortium name="US DOE Joint Genome Institute (JGI-PGF)"/>
            <person name="Walter F."/>
            <person name="Albersmeier A."/>
            <person name="Kalinowski J."/>
            <person name="Ruckert C."/>
        </authorList>
    </citation>
    <scope>NUCLEOTIDE SEQUENCE</scope>
    <source>
        <strain evidence="2">CGMCC 4.7201</strain>
    </source>
</reference>
<proteinExistence type="predicted"/>
<keyword evidence="3" id="KW-1185">Reference proteome</keyword>
<keyword evidence="1" id="KW-0812">Transmembrane</keyword>
<evidence type="ECO:0008006" key="4">
    <source>
        <dbReference type="Google" id="ProtNLM"/>
    </source>
</evidence>
<evidence type="ECO:0000256" key="1">
    <source>
        <dbReference type="SAM" id="Phobius"/>
    </source>
</evidence>
<dbReference type="EMBL" id="BMMS01000014">
    <property type="protein sequence ID" value="GGO90303.1"/>
    <property type="molecule type" value="Genomic_DNA"/>
</dbReference>
<sequence length="144" mass="16569">MPIKRRRQHRAVFLAAGVYNLVWGCYAAIDPQWVFRFAGMSPQNHPQIFMTLGMVLGLYGVLYLDVALRPEHGFLAAAVGLMGKVLGPLGWLWLWTTDQWPFASGIILVTNDLIWWIPFALYLRDAWPLWSRAMRAIREVRDTP</sequence>
<keyword evidence="1" id="KW-1133">Transmembrane helix</keyword>
<protein>
    <recommendedName>
        <fullName evidence="4">Alkyl hydroperoxide reductase</fullName>
    </recommendedName>
</protein>
<feature type="transmembrane region" description="Helical" evidence="1">
    <location>
        <begin position="49"/>
        <end position="66"/>
    </location>
</feature>
<accession>A0A917ZT83</accession>
<gene>
    <name evidence="2" type="ORF">GCM10012280_35520</name>
</gene>
<keyword evidence="1" id="KW-0472">Membrane</keyword>
<dbReference type="RefSeq" id="WP_229698519.1">
    <property type="nucleotide sequence ID" value="NZ_BMMS01000014.1"/>
</dbReference>